<dbReference type="InterPro" id="IPR032675">
    <property type="entry name" value="LRR_dom_sf"/>
</dbReference>
<dbReference type="Proteomes" id="UP001465976">
    <property type="component" value="Unassembled WGS sequence"/>
</dbReference>
<name>A0ABR3FJQ8_9AGAR</name>
<comment type="caution">
    <text evidence="1">The sequence shown here is derived from an EMBL/GenBank/DDBJ whole genome shotgun (WGS) entry which is preliminary data.</text>
</comment>
<gene>
    <name evidence="1" type="ORF">V5O48_006346</name>
</gene>
<evidence type="ECO:0000313" key="2">
    <source>
        <dbReference type="Proteomes" id="UP001465976"/>
    </source>
</evidence>
<reference evidence="1 2" key="1">
    <citation type="submission" date="2024-02" db="EMBL/GenBank/DDBJ databases">
        <title>A draft genome for the cacao thread blight pathogen Marasmius crinis-equi.</title>
        <authorList>
            <person name="Cohen S.P."/>
            <person name="Baruah I.K."/>
            <person name="Amoako-Attah I."/>
            <person name="Bukari Y."/>
            <person name="Meinhardt L.W."/>
            <person name="Bailey B.A."/>
        </authorList>
    </citation>
    <scope>NUCLEOTIDE SEQUENCE [LARGE SCALE GENOMIC DNA]</scope>
    <source>
        <strain evidence="1 2">GH-76</strain>
    </source>
</reference>
<keyword evidence="2" id="KW-1185">Reference proteome</keyword>
<protein>
    <submittedName>
        <fullName evidence="1">Uncharacterized protein</fullName>
    </submittedName>
</protein>
<proteinExistence type="predicted"/>
<evidence type="ECO:0000313" key="1">
    <source>
        <dbReference type="EMBL" id="KAL0575621.1"/>
    </source>
</evidence>
<organism evidence="1 2">
    <name type="scientific">Marasmius crinis-equi</name>
    <dbReference type="NCBI Taxonomy" id="585013"/>
    <lineage>
        <taxon>Eukaryota</taxon>
        <taxon>Fungi</taxon>
        <taxon>Dikarya</taxon>
        <taxon>Basidiomycota</taxon>
        <taxon>Agaricomycotina</taxon>
        <taxon>Agaricomycetes</taxon>
        <taxon>Agaricomycetidae</taxon>
        <taxon>Agaricales</taxon>
        <taxon>Marasmiineae</taxon>
        <taxon>Marasmiaceae</taxon>
        <taxon>Marasmius</taxon>
    </lineage>
</organism>
<dbReference type="Gene3D" id="3.80.10.10">
    <property type="entry name" value="Ribonuclease Inhibitor"/>
    <property type="match status" value="1"/>
</dbReference>
<accession>A0ABR3FJQ8</accession>
<sequence>MECFLYHTVVLNFPRKRTQHFLETIDSKPASFFATRVQRLYLTDQVSFDAAKKILSVCTGLSTLACWVHPLLGLSPGPAEPLLPLLSSNSSLHRLSVRIHRLIEWRNDGSNITELFNHPIFQNLTHLDIVTPPGAVYPEGHEEKDSPSLRKGVWESLSIIPKLKHISFGQVHIHRTDHHRDIIRSLPYLLDNCPSLEDLVVVTTDHCVVDAVSTIKDPRCRAIPYFSFPKTLDTFWDDLSCGGYGAKDFWDLTTRSSKDGVTVGE</sequence>
<dbReference type="EMBL" id="JBAHYK010000288">
    <property type="protein sequence ID" value="KAL0575621.1"/>
    <property type="molecule type" value="Genomic_DNA"/>
</dbReference>